<gene>
    <name evidence="1" type="ORF">Godav_013974</name>
</gene>
<evidence type="ECO:0000313" key="2">
    <source>
        <dbReference type="Proteomes" id="UP000593561"/>
    </source>
</evidence>
<name>A0A7J8RIJ2_GOSDV</name>
<organism evidence="1 2">
    <name type="scientific">Gossypium davidsonii</name>
    <name type="common">Davidson's cotton</name>
    <name type="synonym">Gossypium klotzschianum subsp. davidsonii</name>
    <dbReference type="NCBI Taxonomy" id="34287"/>
    <lineage>
        <taxon>Eukaryota</taxon>
        <taxon>Viridiplantae</taxon>
        <taxon>Streptophyta</taxon>
        <taxon>Embryophyta</taxon>
        <taxon>Tracheophyta</taxon>
        <taxon>Spermatophyta</taxon>
        <taxon>Magnoliopsida</taxon>
        <taxon>eudicotyledons</taxon>
        <taxon>Gunneridae</taxon>
        <taxon>Pentapetalae</taxon>
        <taxon>rosids</taxon>
        <taxon>malvids</taxon>
        <taxon>Malvales</taxon>
        <taxon>Malvaceae</taxon>
        <taxon>Malvoideae</taxon>
        <taxon>Gossypium</taxon>
    </lineage>
</organism>
<comment type="caution">
    <text evidence="1">The sequence shown here is derived from an EMBL/GenBank/DDBJ whole genome shotgun (WGS) entry which is preliminary data.</text>
</comment>
<proteinExistence type="predicted"/>
<dbReference type="AlphaFoldDB" id="A0A7J8RIJ2"/>
<sequence>MAKPVDPFVLICKVGHSNSKSFSAGLFANGNGGKKSNSNSWSVFIENCSNPRCVSNKNSSKIKAVFSEHYLLYHSDQIELKELKIACFSATEGEIAPLTMNKKFNPADDRSMSKILCKSLSIPTTSKPNVEHPDFRREKVPPKTPQLLRKSTDLLTPLIPLL</sequence>
<accession>A0A7J8RIJ2</accession>
<evidence type="ECO:0000313" key="1">
    <source>
        <dbReference type="EMBL" id="MBA0613571.1"/>
    </source>
</evidence>
<dbReference type="EMBL" id="JABFAC010000005">
    <property type="protein sequence ID" value="MBA0613571.1"/>
    <property type="molecule type" value="Genomic_DNA"/>
</dbReference>
<protein>
    <submittedName>
        <fullName evidence="1">Uncharacterized protein</fullName>
    </submittedName>
</protein>
<keyword evidence="2" id="KW-1185">Reference proteome</keyword>
<dbReference type="Proteomes" id="UP000593561">
    <property type="component" value="Unassembled WGS sequence"/>
</dbReference>
<reference evidence="1 2" key="1">
    <citation type="journal article" date="2019" name="Genome Biol. Evol.">
        <title>Insights into the evolution of the New World diploid cottons (Gossypium, subgenus Houzingenia) based on genome sequencing.</title>
        <authorList>
            <person name="Grover C.E."/>
            <person name="Arick M.A. 2nd"/>
            <person name="Thrash A."/>
            <person name="Conover J.L."/>
            <person name="Sanders W.S."/>
            <person name="Peterson D.G."/>
            <person name="Frelichowski J.E."/>
            <person name="Scheffler J.A."/>
            <person name="Scheffler B.E."/>
            <person name="Wendel J.F."/>
        </authorList>
    </citation>
    <scope>NUCLEOTIDE SEQUENCE [LARGE SCALE GENOMIC DNA]</scope>
    <source>
        <strain evidence="1">27</strain>
        <tissue evidence="1">Leaf</tissue>
    </source>
</reference>